<evidence type="ECO:0000256" key="2">
    <source>
        <dbReference type="SAM" id="Phobius"/>
    </source>
</evidence>
<evidence type="ECO:0000313" key="3">
    <source>
        <dbReference type="EMBL" id="SIS37900.1"/>
    </source>
</evidence>
<dbReference type="EMBL" id="FTOD01000001">
    <property type="protein sequence ID" value="SIS37900.1"/>
    <property type="molecule type" value="Genomic_DNA"/>
</dbReference>
<evidence type="ECO:0000256" key="1">
    <source>
        <dbReference type="SAM" id="MobiDB-lite"/>
    </source>
</evidence>
<accession>A0A1N7ILE8</accession>
<name>A0A1N7ILE8_9BACL</name>
<protein>
    <submittedName>
        <fullName evidence="3">Stage III sporulation protein AG</fullName>
    </submittedName>
</protein>
<gene>
    <name evidence="3" type="ORF">SAMN05421790_10168</name>
</gene>
<reference evidence="4" key="1">
    <citation type="submission" date="2017-01" db="EMBL/GenBank/DDBJ databases">
        <authorList>
            <person name="Varghese N."/>
            <person name="Submissions S."/>
        </authorList>
    </citation>
    <scope>NUCLEOTIDE SEQUENCE [LARGE SCALE GENOMIC DNA]</scope>
    <source>
        <strain evidence="4">DSM 45196</strain>
    </source>
</reference>
<dbReference type="OrthoDB" id="2381602at2"/>
<organism evidence="3 4">
    <name type="scientific">Kroppenstedtia eburnea</name>
    <dbReference type="NCBI Taxonomy" id="714067"/>
    <lineage>
        <taxon>Bacteria</taxon>
        <taxon>Bacillati</taxon>
        <taxon>Bacillota</taxon>
        <taxon>Bacilli</taxon>
        <taxon>Bacillales</taxon>
        <taxon>Thermoactinomycetaceae</taxon>
        <taxon>Kroppenstedtia</taxon>
    </lineage>
</organism>
<proteinExistence type="predicted"/>
<keyword evidence="2" id="KW-0812">Transmembrane</keyword>
<dbReference type="AlphaFoldDB" id="A0A1N7ILE8"/>
<dbReference type="NCBIfam" id="TIGR02830">
    <property type="entry name" value="spore_III_AG"/>
    <property type="match status" value="1"/>
</dbReference>
<evidence type="ECO:0000313" key="4">
    <source>
        <dbReference type="Proteomes" id="UP000186795"/>
    </source>
</evidence>
<feature type="transmembrane region" description="Helical" evidence="2">
    <location>
        <begin position="28"/>
        <end position="48"/>
    </location>
</feature>
<keyword evidence="2" id="KW-0472">Membrane</keyword>
<dbReference type="RefSeq" id="WP_084189763.1">
    <property type="nucleotide sequence ID" value="NZ_CP048103.1"/>
</dbReference>
<keyword evidence="4" id="KW-1185">Reference proteome</keyword>
<feature type="region of interest" description="Disordered" evidence="1">
    <location>
        <begin position="120"/>
        <end position="151"/>
    </location>
</feature>
<dbReference type="InterPro" id="IPR014195">
    <property type="entry name" value="Spore_III_AG"/>
</dbReference>
<dbReference type="Proteomes" id="UP000186795">
    <property type="component" value="Unassembled WGS sequence"/>
</dbReference>
<sequence length="209" mass="23220">MLKQLLDRVEKSLGDGGDGGRRVSAFRWLIIIGCFGVALMILSSFFSVHEETGLPETQTQVKKEESAVWNKEAKNMTIKDYESLYEARLTEVLSKIVGVDDVAVMVNLDSSEETVVEKDIRRSNQVTDEQDQKGGTRKSNQENSDAKVVLRRNGDGEQPIVLKKLKPQVRGVLVVAKGAENLKVKAAMIEAIQRVLDVPMHRISVMPKG</sequence>
<keyword evidence="2" id="KW-1133">Transmembrane helix</keyword>